<dbReference type="SUPFAM" id="SSF46785">
    <property type="entry name" value="Winged helix' DNA-binding domain"/>
    <property type="match status" value="1"/>
</dbReference>
<evidence type="ECO:0000313" key="7">
    <source>
        <dbReference type="EMBL" id="MEL0550858.1"/>
    </source>
</evidence>
<dbReference type="PANTHER" id="PTHR46577:SF1">
    <property type="entry name" value="HTH-TYPE TRANSCRIPTIONAL REGULATORY PROTEIN GABR"/>
    <property type="match status" value="1"/>
</dbReference>
<organism evidence="7 8">
    <name type="scientific">Raoultella lignicola</name>
    <dbReference type="NCBI Taxonomy" id="3040939"/>
    <lineage>
        <taxon>Bacteria</taxon>
        <taxon>Pseudomonadati</taxon>
        <taxon>Pseudomonadota</taxon>
        <taxon>Gammaproteobacteria</taxon>
        <taxon>Enterobacterales</taxon>
        <taxon>Enterobacteriaceae</taxon>
        <taxon>Klebsiella/Raoultella group</taxon>
        <taxon>Raoultella</taxon>
    </lineage>
</organism>
<proteinExistence type="inferred from homology"/>
<evidence type="ECO:0000256" key="2">
    <source>
        <dbReference type="ARBA" id="ARBA00022898"/>
    </source>
</evidence>
<dbReference type="CDD" id="cd07377">
    <property type="entry name" value="WHTH_GntR"/>
    <property type="match status" value="1"/>
</dbReference>
<keyword evidence="7" id="KW-0032">Aminotransferase</keyword>
<reference evidence="7 8" key="1">
    <citation type="submission" date="2024-04" db="EMBL/GenBank/DDBJ databases">
        <title>Two novel Raoultella species associated with bleeding cankers of broadleaf hosts, Raoultella scottia sp. nov. and Raoultella lignicola sp. nov.</title>
        <authorList>
            <person name="Brady C.L."/>
        </authorList>
    </citation>
    <scope>NUCLEOTIDE SEQUENCE [LARGE SCALE GENOMIC DNA]</scope>
    <source>
        <strain evidence="7 8">TW_WC1a.1</strain>
    </source>
</reference>
<dbReference type="PROSITE" id="PS50949">
    <property type="entry name" value="HTH_GNTR"/>
    <property type="match status" value="1"/>
</dbReference>
<comment type="caution">
    <text evidence="7">The sequence shown here is derived from an EMBL/GenBank/DDBJ whole genome shotgun (WGS) entry which is preliminary data.</text>
</comment>
<dbReference type="Gene3D" id="1.10.10.10">
    <property type="entry name" value="Winged helix-like DNA-binding domain superfamily/Winged helix DNA-binding domain"/>
    <property type="match status" value="1"/>
</dbReference>
<dbReference type="InterPro" id="IPR000524">
    <property type="entry name" value="Tscrpt_reg_HTH_GntR"/>
</dbReference>
<dbReference type="SMART" id="SM00345">
    <property type="entry name" value="HTH_GNTR"/>
    <property type="match status" value="1"/>
</dbReference>
<evidence type="ECO:0000313" key="8">
    <source>
        <dbReference type="Proteomes" id="UP001312893"/>
    </source>
</evidence>
<dbReference type="InterPro" id="IPR015421">
    <property type="entry name" value="PyrdxlP-dep_Trfase_major"/>
</dbReference>
<evidence type="ECO:0000256" key="1">
    <source>
        <dbReference type="ARBA" id="ARBA00005384"/>
    </source>
</evidence>
<dbReference type="InterPro" id="IPR036388">
    <property type="entry name" value="WH-like_DNA-bd_sf"/>
</dbReference>
<dbReference type="InterPro" id="IPR015424">
    <property type="entry name" value="PyrdxlP-dep_Trfase"/>
</dbReference>
<dbReference type="Pfam" id="PF00155">
    <property type="entry name" value="Aminotran_1_2"/>
    <property type="match status" value="1"/>
</dbReference>
<comment type="similarity">
    <text evidence="1">In the C-terminal section; belongs to the class-I pyridoxal-phosphate-dependent aminotransferase family.</text>
</comment>
<keyword evidence="8" id="KW-1185">Reference proteome</keyword>
<dbReference type="PRINTS" id="PR00035">
    <property type="entry name" value="HTHGNTR"/>
</dbReference>
<dbReference type="InterPro" id="IPR051446">
    <property type="entry name" value="HTH_trans_reg/aminotransferase"/>
</dbReference>
<dbReference type="Pfam" id="PF00392">
    <property type="entry name" value="GntR"/>
    <property type="match status" value="1"/>
</dbReference>
<dbReference type="EMBL" id="JARXNK020000098">
    <property type="protein sequence ID" value="MEL0550858.1"/>
    <property type="molecule type" value="Genomic_DNA"/>
</dbReference>
<keyword evidence="3" id="KW-0805">Transcription regulation</keyword>
<sequence>MRSLVGDLVLVRLQEESDPLLHKRLYNAVRRSILDGSLPPHSRLPPSRDLAGELGVSRNTILTTYEQLLAEGYVISRRGSGTFVAKIGHDASHSVDKTDVNSSTPAPTPYLSRRGQRLLTHVSASPRQWGAFIPGVPDVNAFPHPLFSKIQARISRRPKPERLSYSCNGGTPELQQALVEYLRVSRGVHCQADQILITEGIHQAIDLVTRMLCDSGDLAWVEEPSYWGIRHVLGMNDVRIEPVTVDANGLCPPETVEEAPHLIFVTPSHQYPLGAVMTLARRQRLLALARQHGSWIVEDDYDSEFRFSGQPIPALQGLVADAPVVYIGTFSKTLYPGLRLGYVVLPRPLIGDLKNAHAELYRGGHSLIQMALAEFINAGHYSAHIRRMRLLYSRRRACLTELIQRYCSPQALSDFSDNAGLHLILNLPDEADDVAIAKMANARHILVRPLSRYYLTARRKKGLLMGFASLPETQMESAFQVLLECLQTLCPEVLANGDGAEKQNAPT</sequence>
<dbReference type="PANTHER" id="PTHR46577">
    <property type="entry name" value="HTH-TYPE TRANSCRIPTIONAL REGULATORY PROTEIN GABR"/>
    <property type="match status" value="1"/>
</dbReference>
<keyword evidence="2" id="KW-0663">Pyridoxal phosphate</keyword>
<dbReference type="GO" id="GO:0008483">
    <property type="term" value="F:transaminase activity"/>
    <property type="evidence" value="ECO:0007669"/>
    <property type="project" value="UniProtKB-KW"/>
</dbReference>
<name>A0ABU9F3B2_9ENTR</name>
<dbReference type="Proteomes" id="UP001312893">
    <property type="component" value="Unassembled WGS sequence"/>
</dbReference>
<evidence type="ECO:0000256" key="3">
    <source>
        <dbReference type="ARBA" id="ARBA00023015"/>
    </source>
</evidence>
<keyword evidence="5" id="KW-0804">Transcription</keyword>
<dbReference type="InterPro" id="IPR036390">
    <property type="entry name" value="WH_DNA-bd_sf"/>
</dbReference>
<evidence type="ECO:0000256" key="5">
    <source>
        <dbReference type="ARBA" id="ARBA00023163"/>
    </source>
</evidence>
<dbReference type="SUPFAM" id="SSF53383">
    <property type="entry name" value="PLP-dependent transferases"/>
    <property type="match status" value="1"/>
</dbReference>
<accession>A0ABU9F3B2</accession>
<gene>
    <name evidence="7" type="ORF">QFI96_003975</name>
</gene>
<keyword evidence="7" id="KW-0808">Transferase</keyword>
<feature type="domain" description="HTH gntR-type" evidence="6">
    <location>
        <begin position="19"/>
        <end position="87"/>
    </location>
</feature>
<keyword evidence="4" id="KW-0238">DNA-binding</keyword>
<dbReference type="CDD" id="cd00609">
    <property type="entry name" value="AAT_like"/>
    <property type="match status" value="1"/>
</dbReference>
<dbReference type="Gene3D" id="3.40.640.10">
    <property type="entry name" value="Type I PLP-dependent aspartate aminotransferase-like (Major domain)"/>
    <property type="match status" value="1"/>
</dbReference>
<dbReference type="InterPro" id="IPR004839">
    <property type="entry name" value="Aminotransferase_I/II_large"/>
</dbReference>
<evidence type="ECO:0000256" key="4">
    <source>
        <dbReference type="ARBA" id="ARBA00023125"/>
    </source>
</evidence>
<evidence type="ECO:0000259" key="6">
    <source>
        <dbReference type="PROSITE" id="PS50949"/>
    </source>
</evidence>
<protein>
    <submittedName>
        <fullName evidence="7">PLP-dependent aminotransferase family protein</fullName>
    </submittedName>
</protein>
<dbReference type="RefSeq" id="WP_331850899.1">
    <property type="nucleotide sequence ID" value="NZ_JARXNK020000098.1"/>
</dbReference>